<dbReference type="FunFam" id="3.40.50.720:FF:000084">
    <property type="entry name" value="Short-chain dehydrogenase reductase"/>
    <property type="match status" value="1"/>
</dbReference>
<dbReference type="PATRIC" id="fig|1429439.4.peg.4792"/>
<evidence type="ECO:0000256" key="4">
    <source>
        <dbReference type="SAM" id="MobiDB-lite"/>
    </source>
</evidence>
<feature type="region of interest" description="Disordered" evidence="4">
    <location>
        <begin position="201"/>
        <end position="222"/>
    </location>
</feature>
<dbReference type="PANTHER" id="PTHR43669">
    <property type="entry name" value="5-KETO-D-GLUCONATE 5-REDUCTASE"/>
    <property type="match status" value="1"/>
</dbReference>
<dbReference type="AlphaFoldDB" id="W4M4G9"/>
<dbReference type="InterPro" id="IPR020904">
    <property type="entry name" value="Sc_DH/Rdtase_CS"/>
</dbReference>
<dbReference type="PRINTS" id="PR00080">
    <property type="entry name" value="SDRFAMILY"/>
</dbReference>
<dbReference type="Gene3D" id="3.40.50.720">
    <property type="entry name" value="NAD(P)-binding Rossmann-like Domain"/>
    <property type="match status" value="1"/>
</dbReference>
<dbReference type="GO" id="GO:0016491">
    <property type="term" value="F:oxidoreductase activity"/>
    <property type="evidence" value="ECO:0007669"/>
    <property type="project" value="UniProtKB-KW"/>
</dbReference>
<evidence type="ECO:0000256" key="3">
    <source>
        <dbReference type="RuleBase" id="RU000363"/>
    </source>
</evidence>
<dbReference type="PANTHER" id="PTHR43669:SF8">
    <property type="entry name" value="SHORT-CHAIN TYPE DEHYDROGENASE_REDUCTASE-RELATED"/>
    <property type="match status" value="1"/>
</dbReference>
<comment type="similarity">
    <text evidence="1 3">Belongs to the short-chain dehydrogenases/reductases (SDR) family.</text>
</comment>
<name>W4M4G9_9BACT</name>
<proteinExistence type="inferred from homology"/>
<evidence type="ECO:0000313" key="5">
    <source>
        <dbReference type="EMBL" id="ETX04532.1"/>
    </source>
</evidence>
<dbReference type="HOGENOM" id="CLU_010194_1_2_7"/>
<keyword evidence="2" id="KW-0560">Oxidoreductase</keyword>
<dbReference type="PRINTS" id="PR00081">
    <property type="entry name" value="GDHRDH"/>
</dbReference>
<dbReference type="InterPro" id="IPR036291">
    <property type="entry name" value="NAD(P)-bd_dom_sf"/>
</dbReference>
<protein>
    <recommendedName>
        <fullName evidence="7">Oxidoreductase</fullName>
    </recommendedName>
</protein>
<dbReference type="EMBL" id="AZHX01001198">
    <property type="protein sequence ID" value="ETX04532.1"/>
    <property type="molecule type" value="Genomic_DNA"/>
</dbReference>
<keyword evidence="6" id="KW-1185">Reference proteome</keyword>
<accession>W4M4G9</accession>
<dbReference type="PROSITE" id="PS00061">
    <property type="entry name" value="ADH_SHORT"/>
    <property type="match status" value="1"/>
</dbReference>
<gene>
    <name evidence="5" type="ORF">ETSY2_28245</name>
</gene>
<sequence>MKLEGKVALITGTSPNIGGGIALGMAEEGAKLVCIDLDAAKANACAAQIRQQGGEALGLACDVTDEAQVKGVVAQIVEAYGGIDILVNAAVIFNTKGVLDMPVAEWRQQIDVILTGAFLCTQNVAQVMIDQGRRGAIINIISTAGHQGEPWNVGYSTGKSGMLNFTRSVAMELAEFGIRVNSLTPTATATSESIARAEQWGLPPRQPAPASPRRRGLMGDSRLGTPMQVLPSPRHYARAAVFLASDDAEMITGEDLRVDAGAVARYWRWDPSAPL</sequence>
<dbReference type="CDD" id="cd05233">
    <property type="entry name" value="SDR_c"/>
    <property type="match status" value="1"/>
</dbReference>
<organism evidence="5 6">
    <name type="scientific">Candidatus Entotheonella gemina</name>
    <dbReference type="NCBI Taxonomy" id="1429439"/>
    <lineage>
        <taxon>Bacteria</taxon>
        <taxon>Pseudomonadati</taxon>
        <taxon>Nitrospinota/Tectimicrobiota group</taxon>
        <taxon>Candidatus Tectimicrobiota</taxon>
        <taxon>Candidatus Entotheonellia</taxon>
        <taxon>Candidatus Entotheonellales</taxon>
        <taxon>Candidatus Entotheonellaceae</taxon>
        <taxon>Candidatus Entotheonella</taxon>
    </lineage>
</organism>
<dbReference type="Pfam" id="PF00106">
    <property type="entry name" value="adh_short"/>
    <property type="match status" value="1"/>
</dbReference>
<evidence type="ECO:0000256" key="1">
    <source>
        <dbReference type="ARBA" id="ARBA00006484"/>
    </source>
</evidence>
<evidence type="ECO:0000313" key="6">
    <source>
        <dbReference type="Proteomes" id="UP000019140"/>
    </source>
</evidence>
<comment type="caution">
    <text evidence="5">The sequence shown here is derived from an EMBL/GenBank/DDBJ whole genome shotgun (WGS) entry which is preliminary data.</text>
</comment>
<evidence type="ECO:0008006" key="7">
    <source>
        <dbReference type="Google" id="ProtNLM"/>
    </source>
</evidence>
<dbReference type="SUPFAM" id="SSF51735">
    <property type="entry name" value="NAD(P)-binding Rossmann-fold domains"/>
    <property type="match status" value="1"/>
</dbReference>
<reference evidence="5 6" key="1">
    <citation type="journal article" date="2014" name="Nature">
        <title>An environmental bacterial taxon with a large and distinct metabolic repertoire.</title>
        <authorList>
            <person name="Wilson M.C."/>
            <person name="Mori T."/>
            <person name="Ruckert C."/>
            <person name="Uria A.R."/>
            <person name="Helf M.J."/>
            <person name="Takada K."/>
            <person name="Gernert C."/>
            <person name="Steffens U.A."/>
            <person name="Heycke N."/>
            <person name="Schmitt S."/>
            <person name="Rinke C."/>
            <person name="Helfrich E.J."/>
            <person name="Brachmann A.O."/>
            <person name="Gurgui C."/>
            <person name="Wakimoto T."/>
            <person name="Kracht M."/>
            <person name="Crusemann M."/>
            <person name="Hentschel U."/>
            <person name="Abe I."/>
            <person name="Matsunaga S."/>
            <person name="Kalinowski J."/>
            <person name="Takeyama H."/>
            <person name="Piel J."/>
        </authorList>
    </citation>
    <scope>NUCLEOTIDE SEQUENCE [LARGE SCALE GENOMIC DNA]</scope>
    <source>
        <strain evidence="6">TSY2</strain>
    </source>
</reference>
<evidence type="ECO:0000256" key="2">
    <source>
        <dbReference type="ARBA" id="ARBA00023002"/>
    </source>
</evidence>
<dbReference type="Proteomes" id="UP000019140">
    <property type="component" value="Unassembled WGS sequence"/>
</dbReference>
<dbReference type="InterPro" id="IPR002347">
    <property type="entry name" value="SDR_fam"/>
</dbReference>